<dbReference type="SMART" id="SM00388">
    <property type="entry name" value="HisKA"/>
    <property type="match status" value="1"/>
</dbReference>
<dbReference type="OrthoDB" id="303614at2759"/>
<dbReference type="Gene3D" id="1.10.287.130">
    <property type="match status" value="1"/>
</dbReference>
<evidence type="ECO:0000259" key="7">
    <source>
        <dbReference type="PROSITE" id="PS50110"/>
    </source>
</evidence>
<dbReference type="FunFam" id="1.10.287.130:FF:000023">
    <property type="entry name" value="Sensor histidine kinase/response regulator, putative"/>
    <property type="match status" value="1"/>
</dbReference>
<dbReference type="EMBL" id="CAJRGZ010000027">
    <property type="protein sequence ID" value="CAG5181909.1"/>
    <property type="molecule type" value="Genomic_DNA"/>
</dbReference>
<dbReference type="Proteomes" id="UP000676310">
    <property type="component" value="Unassembled WGS sequence"/>
</dbReference>
<feature type="compositionally biased region" description="Basic residues" evidence="5">
    <location>
        <begin position="291"/>
        <end position="303"/>
    </location>
</feature>
<dbReference type="PANTHER" id="PTHR43719">
    <property type="entry name" value="TWO-COMPONENT HISTIDINE KINASE"/>
    <property type="match status" value="1"/>
</dbReference>
<dbReference type="InterPro" id="IPR036097">
    <property type="entry name" value="HisK_dim/P_sf"/>
</dbReference>
<dbReference type="GeneID" id="67022167"/>
<feature type="compositionally biased region" description="Polar residues" evidence="5">
    <location>
        <begin position="1001"/>
        <end position="1017"/>
    </location>
</feature>
<dbReference type="Gene3D" id="3.30.565.10">
    <property type="entry name" value="Histidine kinase-like ATPase, C-terminal domain"/>
    <property type="match status" value="1"/>
</dbReference>
<feature type="compositionally biased region" description="Polar residues" evidence="5">
    <location>
        <begin position="348"/>
        <end position="362"/>
    </location>
</feature>
<feature type="region of interest" description="Disordered" evidence="5">
    <location>
        <begin position="1184"/>
        <end position="1205"/>
    </location>
</feature>
<dbReference type="SUPFAM" id="SSF55781">
    <property type="entry name" value="GAF domain-like"/>
    <property type="match status" value="1"/>
</dbReference>
<dbReference type="SUPFAM" id="SSF55874">
    <property type="entry name" value="ATPase domain of HSP90 chaperone/DNA topoisomerase II/histidine kinase"/>
    <property type="match status" value="1"/>
</dbReference>
<dbReference type="InterPro" id="IPR036890">
    <property type="entry name" value="HATPase_C_sf"/>
</dbReference>
<dbReference type="PROSITE" id="PS50109">
    <property type="entry name" value="HIS_KIN"/>
    <property type="match status" value="1"/>
</dbReference>
<evidence type="ECO:0000256" key="3">
    <source>
        <dbReference type="ARBA" id="ARBA00022777"/>
    </source>
</evidence>
<dbReference type="InterPro" id="IPR050956">
    <property type="entry name" value="2C_system_His_kinase"/>
</dbReference>
<feature type="compositionally biased region" description="Low complexity" evidence="5">
    <location>
        <begin position="363"/>
        <end position="381"/>
    </location>
</feature>
<evidence type="ECO:0000313" key="9">
    <source>
        <dbReference type="Proteomes" id="UP000676310"/>
    </source>
</evidence>
<comment type="caution">
    <text evidence="8">The sequence shown here is derived from an EMBL/GenBank/DDBJ whole genome shotgun (WGS) entry which is preliminary data.</text>
</comment>
<keyword evidence="1 4" id="KW-0597">Phosphoprotein</keyword>
<dbReference type="PANTHER" id="PTHR43719:SF11">
    <property type="entry name" value="HISTIDINE KINASE_RESPONSE REGULATOR, PUTATIVE-RELATED"/>
    <property type="match status" value="1"/>
</dbReference>
<dbReference type="InterPro" id="IPR003661">
    <property type="entry name" value="HisK_dim/P_dom"/>
</dbReference>
<dbReference type="CDD" id="cd00082">
    <property type="entry name" value="HisKA"/>
    <property type="match status" value="1"/>
</dbReference>
<dbReference type="PROSITE" id="PS50110">
    <property type="entry name" value="RESPONSE_REGULATORY"/>
    <property type="match status" value="1"/>
</dbReference>
<keyword evidence="9" id="KW-1185">Reference proteome</keyword>
<dbReference type="AlphaFoldDB" id="A0A8J2IEW6"/>
<dbReference type="InterPro" id="IPR001789">
    <property type="entry name" value="Sig_transdc_resp-reg_receiver"/>
</dbReference>
<dbReference type="GO" id="GO:0000155">
    <property type="term" value="F:phosphorelay sensor kinase activity"/>
    <property type="evidence" value="ECO:0007669"/>
    <property type="project" value="InterPro"/>
</dbReference>
<dbReference type="Gene3D" id="3.40.50.2300">
    <property type="match status" value="1"/>
</dbReference>
<evidence type="ECO:0000256" key="1">
    <source>
        <dbReference type="ARBA" id="ARBA00022553"/>
    </source>
</evidence>
<dbReference type="InterPro" id="IPR004358">
    <property type="entry name" value="Sig_transdc_His_kin-like_C"/>
</dbReference>
<feature type="modified residue" description="4-aspartylphosphate" evidence="4">
    <location>
        <position position="1108"/>
    </location>
</feature>
<evidence type="ECO:0000256" key="5">
    <source>
        <dbReference type="SAM" id="MobiDB-lite"/>
    </source>
</evidence>
<feature type="compositionally biased region" description="Polar residues" evidence="5">
    <location>
        <begin position="1030"/>
        <end position="1047"/>
    </location>
</feature>
<sequence>MSQQPNSRRETKTDRHGIRRERDVLLLYGAAFRNIPHVGNLESHVPRLSLDSTLTALCQLTAIRMGAQRSMISLLDDERQHILAEATCDLPLRPEAPGDASHALWLGNVSIPRSWGICEKVLELNPNDEPVLVINDLTTDRSTCFRADIQGNSDMRFYASVALKSPNDAIVGTLCIFDTKSRNGLLKEEIDLLKDLGSTVVDYLNTYMMRDQYRRGERFTRGLVSFAEGASALVPFDGEARHDSLVPSQTSSDLSSTTDKEIASADGAKNVRDGVASTQTTLSRPPSAMSKRTRAKSARHRSIRTLQDSILPTDSKSMFSRAANVMMGSSDLDGVLILDASVAASGGQRRSNNASGSGTEAPSESYQSRSSSDEASSNSTEGHLRGASSSSSKMCQLLGMATPSDKDNPDYGTLLEPDLSRLFHEYPHGKIFTFNADGCSLSSTEEVSSSNATEHLSPTKPSKRKTNGRPQRGSTAIQAMFPKARSVAFIPFWDFERARWFAGCLCWSNDPYRLLSASVDLAYFKIFSHSIMRELSRLDAVALNQAKTTFVASISHELRSPLHGILGTLEFIKDTPLDSFQTSMMNSLHACGTTLLDTIDHVMDYAKISEAKKNVSSKRLKNANTIRLSSKPLKNRRRRDPAFDLSIATEEVVEAVFSGSSYIPVTSKLMEAPLSPTDEYAIPFPQRKARFVVLDLACDDDWVFSFPIGSWRRIVMNLFGNAVKYTETGYIHISLRSSSMGENTYAPTAITLTITDTGSGMNPEFLANRIFQPFSQENSHAPGTGLGLSIIRQIIDTNGGKVEVSSDPQVGTKIIVKLALTKPEIPGALTTERAQYLSYLPRLKDRRICILRKKIAGPSENNNVSKTDEGLLRFTNALVYTLETHLKMEVVKTTEWEGHHADIVICPELSFDYLATIRERRVHGQRAPVTIFVGMDALEAATLGSDVRVTNRESVVEIITQPCGPYKLAYVLNRCLDRYDHPDENLESTGPASPPPRPMSQEIQQQTRASSPMNSMHESIKSLHFGSSRPIGSSTAGSTTAQPSITSPLEEDPDISHTLIVDDNLLNRRLLIAFMKKNGLQFEEASNGQEALDKYREGSPKFDVILMDMSMPVMDGMSATRAIREYERNSNMPKCSIIALTGLASSSAKLEAWSSGIDYFMTKPVNFKALGELLRTDETRRHARLKSTGDIRAAANMPPERGLET</sequence>
<feature type="region of interest" description="Disordered" evidence="5">
    <location>
        <begin position="445"/>
        <end position="473"/>
    </location>
</feature>
<feature type="compositionally biased region" description="Low complexity" evidence="5">
    <location>
        <begin position="245"/>
        <end position="257"/>
    </location>
</feature>
<reference evidence="8" key="1">
    <citation type="submission" date="2021-05" db="EMBL/GenBank/DDBJ databases">
        <authorList>
            <person name="Stam R."/>
        </authorList>
    </citation>
    <scope>NUCLEOTIDE SEQUENCE</scope>
    <source>
        <strain evidence="8">CS162</strain>
    </source>
</reference>
<keyword evidence="3" id="KW-0418">Kinase</keyword>
<feature type="region of interest" description="Disordered" evidence="5">
    <location>
        <begin position="344"/>
        <end position="392"/>
    </location>
</feature>
<organism evidence="8 9">
    <name type="scientific">Alternaria atra</name>
    <dbReference type="NCBI Taxonomy" id="119953"/>
    <lineage>
        <taxon>Eukaryota</taxon>
        <taxon>Fungi</taxon>
        <taxon>Dikarya</taxon>
        <taxon>Ascomycota</taxon>
        <taxon>Pezizomycotina</taxon>
        <taxon>Dothideomycetes</taxon>
        <taxon>Pleosporomycetidae</taxon>
        <taxon>Pleosporales</taxon>
        <taxon>Pleosporineae</taxon>
        <taxon>Pleosporaceae</taxon>
        <taxon>Alternaria</taxon>
        <taxon>Alternaria sect. Ulocladioides</taxon>
    </lineage>
</organism>
<evidence type="ECO:0000259" key="6">
    <source>
        <dbReference type="PROSITE" id="PS50109"/>
    </source>
</evidence>
<dbReference type="SMART" id="SM00448">
    <property type="entry name" value="REC"/>
    <property type="match status" value="1"/>
</dbReference>
<evidence type="ECO:0000256" key="2">
    <source>
        <dbReference type="ARBA" id="ARBA00022679"/>
    </source>
</evidence>
<dbReference type="PRINTS" id="PR00344">
    <property type="entry name" value="BCTRLSENSOR"/>
</dbReference>
<dbReference type="InterPro" id="IPR005467">
    <property type="entry name" value="His_kinase_dom"/>
</dbReference>
<feature type="domain" description="Response regulatory" evidence="7">
    <location>
        <begin position="1057"/>
        <end position="1178"/>
    </location>
</feature>
<evidence type="ECO:0000313" key="8">
    <source>
        <dbReference type="EMBL" id="CAG5181909.1"/>
    </source>
</evidence>
<dbReference type="InterPro" id="IPR029016">
    <property type="entry name" value="GAF-like_dom_sf"/>
</dbReference>
<feature type="region of interest" description="Disordered" evidence="5">
    <location>
        <begin position="243"/>
        <end position="306"/>
    </location>
</feature>
<name>A0A8J2IEW6_9PLEO</name>
<feature type="domain" description="Histidine kinase" evidence="6">
    <location>
        <begin position="553"/>
        <end position="822"/>
    </location>
</feature>
<feature type="compositionally biased region" description="Polar residues" evidence="5">
    <location>
        <begin position="451"/>
        <end position="460"/>
    </location>
</feature>
<feature type="region of interest" description="Disordered" evidence="5">
    <location>
        <begin position="982"/>
        <end position="1051"/>
    </location>
</feature>
<dbReference type="Pfam" id="PF00512">
    <property type="entry name" value="HisKA"/>
    <property type="match status" value="1"/>
</dbReference>
<dbReference type="Pfam" id="PF00072">
    <property type="entry name" value="Response_reg"/>
    <property type="match status" value="1"/>
</dbReference>
<dbReference type="RefSeq" id="XP_043173467.1">
    <property type="nucleotide sequence ID" value="XM_043317532.1"/>
</dbReference>
<dbReference type="InterPro" id="IPR003018">
    <property type="entry name" value="GAF"/>
</dbReference>
<dbReference type="SUPFAM" id="SSF52172">
    <property type="entry name" value="CheY-like"/>
    <property type="match status" value="1"/>
</dbReference>
<keyword evidence="2" id="KW-0808">Transferase</keyword>
<dbReference type="InterPro" id="IPR011006">
    <property type="entry name" value="CheY-like_superfamily"/>
</dbReference>
<dbReference type="CDD" id="cd17546">
    <property type="entry name" value="REC_hyHK_CKI1_RcsC-like"/>
    <property type="match status" value="1"/>
</dbReference>
<dbReference type="Pfam" id="PF02518">
    <property type="entry name" value="HATPase_c"/>
    <property type="match status" value="1"/>
</dbReference>
<dbReference type="SMART" id="SM00065">
    <property type="entry name" value="GAF"/>
    <property type="match status" value="1"/>
</dbReference>
<dbReference type="SUPFAM" id="SSF47384">
    <property type="entry name" value="Homodimeric domain of signal transducing histidine kinase"/>
    <property type="match status" value="1"/>
</dbReference>
<protein>
    <submittedName>
        <fullName evidence="8">Uncharacterized protein</fullName>
    </submittedName>
</protein>
<dbReference type="InterPro" id="IPR003594">
    <property type="entry name" value="HATPase_dom"/>
</dbReference>
<evidence type="ECO:0000256" key="4">
    <source>
        <dbReference type="PROSITE-ProRule" id="PRU00169"/>
    </source>
</evidence>
<dbReference type="SMART" id="SM00387">
    <property type="entry name" value="HATPase_c"/>
    <property type="match status" value="1"/>
</dbReference>
<proteinExistence type="predicted"/>
<gene>
    <name evidence="8" type="ORF">ALTATR162_LOCUS9896</name>
</gene>
<accession>A0A8J2IEW6</accession>
<dbReference type="Pfam" id="PF01590">
    <property type="entry name" value="GAF"/>
    <property type="match status" value="1"/>
</dbReference>
<dbReference type="Gene3D" id="3.30.450.40">
    <property type="match status" value="1"/>
</dbReference>